<dbReference type="GO" id="GO:0043065">
    <property type="term" value="P:positive regulation of apoptotic process"/>
    <property type="evidence" value="ECO:0007669"/>
    <property type="project" value="TreeGrafter"/>
</dbReference>
<dbReference type="EMBL" id="AAQR03176556">
    <property type="status" value="NOT_ANNOTATED_CDS"/>
    <property type="molecule type" value="Genomic_DNA"/>
</dbReference>
<dbReference type="PANTHER" id="PTHR10780:SF3">
    <property type="entry name" value="MITOCHONDRIAL CARRIER HOMOLOG 1"/>
    <property type="match status" value="1"/>
</dbReference>
<dbReference type="AlphaFoldDB" id="H0XS71"/>
<keyword evidence="10" id="KW-1185">Reference proteome</keyword>
<dbReference type="PANTHER" id="PTHR10780">
    <property type="entry name" value="MITOCHONDRIAL CARRIER HOMOLOG"/>
    <property type="match status" value="1"/>
</dbReference>
<proteinExistence type="predicted"/>
<evidence type="ECO:0000313" key="10">
    <source>
        <dbReference type="Proteomes" id="UP000005225"/>
    </source>
</evidence>
<comment type="subcellular location">
    <subcellularLocation>
        <location evidence="1">Mitochondrion outer membrane</location>
        <topology evidence="1">Multi-pass membrane protein</topology>
    </subcellularLocation>
</comment>
<evidence type="ECO:0000256" key="3">
    <source>
        <dbReference type="ARBA" id="ARBA00022737"/>
    </source>
</evidence>
<dbReference type="STRING" id="30611.ENSOGAP00000018963"/>
<keyword evidence="5 8" id="KW-1133">Transmembrane helix</keyword>
<evidence type="ECO:0000256" key="2">
    <source>
        <dbReference type="ARBA" id="ARBA00022692"/>
    </source>
</evidence>
<dbReference type="eggNOG" id="KOG2745">
    <property type="taxonomic scope" value="Eukaryota"/>
</dbReference>
<dbReference type="GO" id="GO:0005741">
    <property type="term" value="C:mitochondrial outer membrane"/>
    <property type="evidence" value="ECO:0007669"/>
    <property type="project" value="UniProtKB-SubCell"/>
</dbReference>
<name>H0XS71_OTOGA</name>
<dbReference type="InParanoid" id="H0XS71"/>
<keyword evidence="6" id="KW-0496">Mitochondrion</keyword>
<evidence type="ECO:0000256" key="1">
    <source>
        <dbReference type="ARBA" id="ARBA00004374"/>
    </source>
</evidence>
<keyword evidence="4" id="KW-1000">Mitochondrion outer membrane</keyword>
<dbReference type="Proteomes" id="UP000005225">
    <property type="component" value="Unassembled WGS sequence"/>
</dbReference>
<evidence type="ECO:0000256" key="6">
    <source>
        <dbReference type="ARBA" id="ARBA00023128"/>
    </source>
</evidence>
<dbReference type="Ensembl" id="ENSOGAT00000031026.1">
    <property type="protein sequence ID" value="ENSOGAP00000018963.1"/>
    <property type="gene ID" value="ENSOGAG00000033159.1"/>
</dbReference>
<dbReference type="GeneTree" id="ENSGT00390000000020"/>
<dbReference type="SUPFAM" id="SSF103506">
    <property type="entry name" value="Mitochondrial carrier"/>
    <property type="match status" value="1"/>
</dbReference>
<dbReference type="HOGENOM" id="CLU_058300_1_0_1"/>
<reference evidence="9" key="3">
    <citation type="submission" date="2025-09" db="UniProtKB">
        <authorList>
            <consortium name="Ensembl"/>
        </authorList>
    </citation>
    <scope>IDENTIFICATION</scope>
</reference>
<dbReference type="Gene3D" id="1.50.40.10">
    <property type="entry name" value="Mitochondrial carrier domain"/>
    <property type="match status" value="1"/>
</dbReference>
<sequence length="297" mass="32160">SGGLGSGTIPQLCVALGVGVMALSYLLLCLKLFIHVGHEPVPSTLGPDMLGRKILYLLSSFNHTKCTVQVDGKGGLCQGLNPQRMSSALSAVTWGRTKKVFPLGEIEQVSNKDDFSGVAVKETSYEKTVQCGSAVGHPHHVISKSGMVQSVGPKAKCSGLLSFAGKIFREERPLGFFSPLISHLLGNVVFFQGYKLLAHRQLGNDQNPDSQFSQALAIWSYSKFVVRSAVSTLTYPLVSHLVAVSNCGLQAGIPSYSPMFKPWIHCQMSLSMYDQLFQGSGDHALPWSNLNYLKQTI</sequence>
<evidence type="ECO:0000313" key="9">
    <source>
        <dbReference type="Ensembl" id="ENSOGAP00000018963.1"/>
    </source>
</evidence>
<evidence type="ECO:0000256" key="7">
    <source>
        <dbReference type="ARBA" id="ARBA00023136"/>
    </source>
</evidence>
<reference evidence="10" key="1">
    <citation type="submission" date="2011-03" db="EMBL/GenBank/DDBJ databases">
        <title>Version 3 of the genome sequence of Otolemur garnettii (Bushbaby).</title>
        <authorList>
            <consortium name="The Broad Institute Genome Sequencing Platform"/>
            <person name="Di Palma F."/>
            <person name="Johnson J."/>
            <person name="Lander E.S."/>
            <person name="Lindblad-Toh K."/>
            <person name="Jaffe D.B."/>
            <person name="Gnerre S."/>
            <person name="MacCallum I."/>
            <person name="Przybylski D."/>
            <person name="Ribeiro F.J."/>
            <person name="Burton J.N."/>
            <person name="Walker B.J."/>
            <person name="Sharpe T."/>
            <person name="Hall G."/>
        </authorList>
    </citation>
    <scope>NUCLEOTIDE SEQUENCE [LARGE SCALE GENOMIC DNA]</scope>
</reference>
<keyword evidence="3" id="KW-0677">Repeat</keyword>
<accession>H0XS71</accession>
<dbReference type="InterPro" id="IPR023395">
    <property type="entry name" value="MCP_dom_sf"/>
</dbReference>
<evidence type="ECO:0000256" key="5">
    <source>
        <dbReference type="ARBA" id="ARBA00022989"/>
    </source>
</evidence>
<protein>
    <submittedName>
        <fullName evidence="9">Uncharacterized protein</fullName>
    </submittedName>
</protein>
<feature type="transmembrane region" description="Helical" evidence="8">
    <location>
        <begin position="12"/>
        <end position="34"/>
    </location>
</feature>
<keyword evidence="2 8" id="KW-0812">Transmembrane</keyword>
<evidence type="ECO:0000256" key="8">
    <source>
        <dbReference type="SAM" id="Phobius"/>
    </source>
</evidence>
<keyword evidence="7 8" id="KW-0472">Membrane</keyword>
<reference evidence="9" key="2">
    <citation type="submission" date="2025-08" db="UniProtKB">
        <authorList>
            <consortium name="Ensembl"/>
        </authorList>
    </citation>
    <scope>IDENTIFICATION</scope>
</reference>
<organism evidence="9 10">
    <name type="scientific">Otolemur garnettii</name>
    <name type="common">Small-eared galago</name>
    <name type="synonym">Garnett's greater bushbaby</name>
    <dbReference type="NCBI Taxonomy" id="30611"/>
    <lineage>
        <taxon>Eukaryota</taxon>
        <taxon>Metazoa</taxon>
        <taxon>Chordata</taxon>
        <taxon>Craniata</taxon>
        <taxon>Vertebrata</taxon>
        <taxon>Euteleostomi</taxon>
        <taxon>Mammalia</taxon>
        <taxon>Eutheria</taxon>
        <taxon>Euarchontoglires</taxon>
        <taxon>Primates</taxon>
        <taxon>Strepsirrhini</taxon>
        <taxon>Lorisiformes</taxon>
        <taxon>Galagidae</taxon>
        <taxon>Otolemur</taxon>
    </lineage>
</organism>
<evidence type="ECO:0000256" key="4">
    <source>
        <dbReference type="ARBA" id="ARBA00022787"/>
    </source>
</evidence>